<proteinExistence type="predicted"/>
<sequence>MVLWYLAFQNFDLVLAKLVLFHCRYLILFFHP</sequence>
<organism evidence="1">
    <name type="scientific">Rhizophora mucronata</name>
    <name type="common">Asiatic mangrove</name>
    <dbReference type="NCBI Taxonomy" id="61149"/>
    <lineage>
        <taxon>Eukaryota</taxon>
        <taxon>Viridiplantae</taxon>
        <taxon>Streptophyta</taxon>
        <taxon>Embryophyta</taxon>
        <taxon>Tracheophyta</taxon>
        <taxon>Spermatophyta</taxon>
        <taxon>Magnoliopsida</taxon>
        <taxon>eudicotyledons</taxon>
        <taxon>Gunneridae</taxon>
        <taxon>Pentapetalae</taxon>
        <taxon>rosids</taxon>
        <taxon>fabids</taxon>
        <taxon>Malpighiales</taxon>
        <taxon>Rhizophoraceae</taxon>
        <taxon>Rhizophora</taxon>
    </lineage>
</organism>
<accession>A0A2P2PW43</accession>
<dbReference type="AlphaFoldDB" id="A0A2P2PW43"/>
<name>A0A2P2PW43_RHIMU</name>
<reference evidence="1" key="1">
    <citation type="submission" date="2018-02" db="EMBL/GenBank/DDBJ databases">
        <title>Rhizophora mucronata_Transcriptome.</title>
        <authorList>
            <person name="Meera S.P."/>
            <person name="Sreeshan A."/>
            <person name="Augustine A."/>
        </authorList>
    </citation>
    <scope>NUCLEOTIDE SEQUENCE</scope>
    <source>
        <tissue evidence="1">Leaf</tissue>
    </source>
</reference>
<evidence type="ECO:0000313" key="1">
    <source>
        <dbReference type="EMBL" id="MBX58869.1"/>
    </source>
</evidence>
<protein>
    <submittedName>
        <fullName evidence="1">Uncharacterized protein</fullName>
    </submittedName>
</protein>
<dbReference type="EMBL" id="GGEC01078385">
    <property type="protein sequence ID" value="MBX58869.1"/>
    <property type="molecule type" value="Transcribed_RNA"/>
</dbReference>